<evidence type="ECO:0000313" key="7">
    <source>
        <dbReference type="Proteomes" id="UP000270021"/>
    </source>
</evidence>
<evidence type="ECO:0000256" key="3">
    <source>
        <dbReference type="ARBA" id="ARBA00022839"/>
    </source>
</evidence>
<dbReference type="GO" id="GO:0008408">
    <property type="term" value="F:3'-5' exonuclease activity"/>
    <property type="evidence" value="ECO:0007669"/>
    <property type="project" value="TreeGrafter"/>
</dbReference>
<proteinExistence type="predicted"/>
<dbReference type="GO" id="GO:0003676">
    <property type="term" value="F:nucleic acid binding"/>
    <property type="evidence" value="ECO:0007669"/>
    <property type="project" value="InterPro"/>
</dbReference>
<dbReference type="CDD" id="cd06127">
    <property type="entry name" value="DEDDh"/>
    <property type="match status" value="1"/>
</dbReference>
<dbReference type="OrthoDB" id="9791657at2"/>
<dbReference type="NCBIfam" id="NF005927">
    <property type="entry name" value="PRK07942.1"/>
    <property type="match status" value="1"/>
</dbReference>
<evidence type="ECO:0000256" key="2">
    <source>
        <dbReference type="ARBA" id="ARBA00022801"/>
    </source>
</evidence>
<accession>A0A3S8Z5W1</accession>
<keyword evidence="3" id="KW-0269">Exonuclease</keyword>
<dbReference type="PANTHER" id="PTHR30231">
    <property type="entry name" value="DNA POLYMERASE III SUBUNIT EPSILON"/>
    <property type="match status" value="1"/>
</dbReference>
<dbReference type="SUPFAM" id="SSF53098">
    <property type="entry name" value="Ribonuclease H-like"/>
    <property type="match status" value="1"/>
</dbReference>
<evidence type="ECO:0000259" key="5">
    <source>
        <dbReference type="SMART" id="SM00479"/>
    </source>
</evidence>
<dbReference type="Gene3D" id="3.30.420.10">
    <property type="entry name" value="Ribonuclease H-like superfamily/Ribonuclease H"/>
    <property type="match status" value="1"/>
</dbReference>
<dbReference type="SMART" id="SM00479">
    <property type="entry name" value="EXOIII"/>
    <property type="match status" value="1"/>
</dbReference>
<feature type="domain" description="Exonuclease" evidence="5">
    <location>
        <begin position="11"/>
        <end position="189"/>
    </location>
</feature>
<protein>
    <submittedName>
        <fullName evidence="6">DNA polymerase III subunit epsilon</fullName>
    </submittedName>
</protein>
<feature type="region of interest" description="Disordered" evidence="4">
    <location>
        <begin position="228"/>
        <end position="254"/>
    </location>
</feature>
<keyword evidence="1" id="KW-0540">Nuclease</keyword>
<dbReference type="RefSeq" id="WP_126037574.1">
    <property type="nucleotide sequence ID" value="NZ_CP034438.1"/>
</dbReference>
<evidence type="ECO:0000256" key="1">
    <source>
        <dbReference type="ARBA" id="ARBA00022722"/>
    </source>
</evidence>
<dbReference type="Proteomes" id="UP000270021">
    <property type="component" value="Chromosome"/>
</dbReference>
<dbReference type="PANTHER" id="PTHR30231:SF4">
    <property type="entry name" value="PROTEIN NEN2"/>
    <property type="match status" value="1"/>
</dbReference>
<sequence>MSAHTPWSAHPLLGFDTETTGVSPLHSRIVSAAIIKTGDDPATHNWMINPGVDIPTAAQAVHGISTARARAEGSDPLFALSEIRDVLVAGMSAGYPIVAFNASFDLTILEAELARHGLDTMADLLGHEPFPVLDPLVLDRMLDPYRKGPRRLETLIGLYRIQATGFHDAENDVAATLKLLQAMVAEHAMLRASSLRKLHELQKSTHEHWAESFNRYLLASGRKADVDGHWPIIPPKQERDPDGARPMPVQAEPS</sequence>
<dbReference type="GO" id="GO:0005829">
    <property type="term" value="C:cytosol"/>
    <property type="evidence" value="ECO:0007669"/>
    <property type="project" value="TreeGrafter"/>
</dbReference>
<name>A0A3S8Z5W1_9ACTO</name>
<keyword evidence="7" id="KW-1185">Reference proteome</keyword>
<dbReference type="AlphaFoldDB" id="A0A3S8Z5W1"/>
<dbReference type="InterPro" id="IPR012337">
    <property type="entry name" value="RNaseH-like_sf"/>
</dbReference>
<gene>
    <name evidence="6" type="ORF">EJO69_00105</name>
</gene>
<dbReference type="Pfam" id="PF00929">
    <property type="entry name" value="RNase_T"/>
    <property type="match status" value="1"/>
</dbReference>
<dbReference type="KEGG" id="fsl:EJO69_00105"/>
<keyword evidence="2" id="KW-0378">Hydrolase</keyword>
<organism evidence="6 7">
    <name type="scientific">Flaviflexus salsibiostraticola</name>
    <dbReference type="NCBI Taxonomy" id="1282737"/>
    <lineage>
        <taxon>Bacteria</taxon>
        <taxon>Bacillati</taxon>
        <taxon>Actinomycetota</taxon>
        <taxon>Actinomycetes</taxon>
        <taxon>Actinomycetales</taxon>
        <taxon>Actinomycetaceae</taxon>
        <taxon>Flaviflexus</taxon>
    </lineage>
</organism>
<evidence type="ECO:0000256" key="4">
    <source>
        <dbReference type="SAM" id="MobiDB-lite"/>
    </source>
</evidence>
<evidence type="ECO:0000313" key="6">
    <source>
        <dbReference type="EMBL" id="AZN28877.1"/>
    </source>
</evidence>
<dbReference type="InterPro" id="IPR036397">
    <property type="entry name" value="RNaseH_sf"/>
</dbReference>
<reference evidence="6 7" key="1">
    <citation type="submission" date="2018-12" db="EMBL/GenBank/DDBJ databases">
        <title>Complete genome sequence of Flaviflexus salsibiostraticola KCTC 33148.</title>
        <authorList>
            <person name="Bae J.-W."/>
        </authorList>
    </citation>
    <scope>NUCLEOTIDE SEQUENCE [LARGE SCALE GENOMIC DNA]</scope>
    <source>
        <strain evidence="6 7">KCTC 33148</strain>
    </source>
</reference>
<dbReference type="InterPro" id="IPR013520">
    <property type="entry name" value="Ribonucl_H"/>
</dbReference>
<dbReference type="EMBL" id="CP034438">
    <property type="protein sequence ID" value="AZN28877.1"/>
    <property type="molecule type" value="Genomic_DNA"/>
</dbReference>